<evidence type="ECO:0000313" key="2">
    <source>
        <dbReference type="EMBL" id="WVX66979.1"/>
    </source>
</evidence>
<reference evidence="2 3" key="1">
    <citation type="journal article" date="2024" name="Environ. Microbiol.">
        <title>Novel evolutionary insights on the interactions of the Holosporales (Alphaproteobacteria) with eukaryotic hosts from comparative genomics.</title>
        <authorList>
            <person name="Giovannini M."/>
            <person name="Petroni G."/>
            <person name="Castelli M."/>
        </authorList>
    </citation>
    <scope>NUCLEOTIDE SEQUENCE [LARGE SCALE GENOMIC DNA]</scope>
    <source>
        <strain evidence="2 3">US_Bl 15I1</strain>
    </source>
</reference>
<sequence length="142" mass="16328">MQIVTEKDIDILARTIYGEARCEYNHPQGGLGSLIAVGNVVMNRLNAKRRFGNSIEDVCLKPFQFSCWNAKDPMRKVITGEGIEKDIVFKICQEVASAVANQAWPDFTRDSNHYHAYYCKPDWADPRKLQVRLGRHYFYKLG</sequence>
<dbReference type="InterPro" id="IPR042047">
    <property type="entry name" value="SleB_dom1"/>
</dbReference>
<proteinExistence type="predicted"/>
<keyword evidence="3" id="KW-1185">Reference proteome</keyword>
<name>A0ABZ2C3E8_9PROT</name>
<dbReference type="Proteomes" id="UP001330434">
    <property type="component" value="Chromosome"/>
</dbReference>
<dbReference type="Pfam" id="PF07486">
    <property type="entry name" value="Hydrolase_2"/>
    <property type="match status" value="1"/>
</dbReference>
<dbReference type="InterPro" id="IPR011105">
    <property type="entry name" value="Cell_wall_hydrolase_SleB"/>
</dbReference>
<gene>
    <name evidence="2" type="ORF">Bealeia1_01174</name>
</gene>
<evidence type="ECO:0000259" key="1">
    <source>
        <dbReference type="Pfam" id="PF07486"/>
    </source>
</evidence>
<dbReference type="RefSeq" id="WP_331255790.1">
    <property type="nucleotide sequence ID" value="NZ_CP133270.1"/>
</dbReference>
<feature type="domain" description="Cell wall hydrolase SleB" evidence="1">
    <location>
        <begin position="35"/>
        <end position="139"/>
    </location>
</feature>
<dbReference type="GO" id="GO:0016787">
    <property type="term" value="F:hydrolase activity"/>
    <property type="evidence" value="ECO:0007669"/>
    <property type="project" value="UniProtKB-KW"/>
</dbReference>
<dbReference type="EMBL" id="CP133270">
    <property type="protein sequence ID" value="WVX66979.1"/>
    <property type="molecule type" value="Genomic_DNA"/>
</dbReference>
<dbReference type="Gene3D" id="1.10.10.2520">
    <property type="entry name" value="Cell wall hydrolase SleB, domain 1"/>
    <property type="match status" value="1"/>
</dbReference>
<protein>
    <submittedName>
        <fullName evidence="2">Cell Wall Hydrolase</fullName>
    </submittedName>
</protein>
<keyword evidence="2" id="KW-0378">Hydrolase</keyword>
<organism evidence="2 3">
    <name type="scientific">Candidatus Bealeia paramacronuclearis</name>
    <dbReference type="NCBI Taxonomy" id="1921001"/>
    <lineage>
        <taxon>Bacteria</taxon>
        <taxon>Pseudomonadati</taxon>
        <taxon>Pseudomonadota</taxon>
        <taxon>Alphaproteobacteria</taxon>
        <taxon>Holosporales</taxon>
        <taxon>Holosporaceae</taxon>
        <taxon>Candidatus Bealeia</taxon>
    </lineage>
</organism>
<accession>A0ABZ2C3E8</accession>
<evidence type="ECO:0000313" key="3">
    <source>
        <dbReference type="Proteomes" id="UP001330434"/>
    </source>
</evidence>